<proteinExistence type="predicted"/>
<dbReference type="InterPro" id="IPR011101">
    <property type="entry name" value="DUF5131"/>
</dbReference>
<dbReference type="Pfam" id="PF07505">
    <property type="entry name" value="DUF5131"/>
    <property type="match status" value="1"/>
</dbReference>
<keyword evidence="2" id="KW-1185">Reference proteome</keyword>
<dbReference type="RefSeq" id="WP_344667163.1">
    <property type="nucleotide sequence ID" value="NZ_BAAAQN010000022.1"/>
</dbReference>
<comment type="caution">
    <text evidence="1">The sequence shown here is derived from an EMBL/GenBank/DDBJ whole genome shotgun (WGS) entry which is preliminary data.</text>
</comment>
<sequence>MNTTTIEWTDRTWNPVTGCTRVSPGCDRCYAENIARRFAGGAAFPNGFAVTLHPERLDAPRRWRRPARVFVNSMSDLFHNDIPDEFVLAVFQTMADTPQHTFQILTKRPARMRAFCDRLGFRDPTRAEAAAGHLSIAYLEDHPADVAPWDAWPLPNVWLGVSVEDQARAELRIPALLRTNAAMRFISAEPLIGPLDLETWFKHVQTPACDRCSVKGALDWHSGHLWGRCDCTCHPGSRPNRLDWVIIGGESGPGARPMDLTWARNLIELGRVAGFAVFMKQLGTAWARRHDWCRSPKGADMEDWPERLRVRQMPAQAASAIGSAR</sequence>
<accession>A0ABP5G091</accession>
<organism evidence="1 2">
    <name type="scientific">Catenulispora yoronensis</name>
    <dbReference type="NCBI Taxonomy" id="450799"/>
    <lineage>
        <taxon>Bacteria</taxon>
        <taxon>Bacillati</taxon>
        <taxon>Actinomycetota</taxon>
        <taxon>Actinomycetes</taxon>
        <taxon>Catenulisporales</taxon>
        <taxon>Catenulisporaceae</taxon>
        <taxon>Catenulispora</taxon>
    </lineage>
</organism>
<name>A0ABP5G091_9ACTN</name>
<evidence type="ECO:0000313" key="2">
    <source>
        <dbReference type="Proteomes" id="UP001500751"/>
    </source>
</evidence>
<reference evidence="2" key="1">
    <citation type="journal article" date="2019" name="Int. J. Syst. Evol. Microbiol.">
        <title>The Global Catalogue of Microorganisms (GCM) 10K type strain sequencing project: providing services to taxonomists for standard genome sequencing and annotation.</title>
        <authorList>
            <consortium name="The Broad Institute Genomics Platform"/>
            <consortium name="The Broad Institute Genome Sequencing Center for Infectious Disease"/>
            <person name="Wu L."/>
            <person name="Ma J."/>
        </authorList>
    </citation>
    <scope>NUCLEOTIDE SEQUENCE [LARGE SCALE GENOMIC DNA]</scope>
    <source>
        <strain evidence="2">JCM 16014</strain>
    </source>
</reference>
<dbReference type="EMBL" id="BAAAQN010000022">
    <property type="protein sequence ID" value="GAA2035410.1"/>
    <property type="molecule type" value="Genomic_DNA"/>
</dbReference>
<dbReference type="Proteomes" id="UP001500751">
    <property type="component" value="Unassembled WGS sequence"/>
</dbReference>
<protein>
    <submittedName>
        <fullName evidence="1">Phage Gp37/Gp68 family protein</fullName>
    </submittedName>
</protein>
<gene>
    <name evidence="1" type="ORF">GCM10009839_40140</name>
</gene>
<evidence type="ECO:0000313" key="1">
    <source>
        <dbReference type="EMBL" id="GAA2035410.1"/>
    </source>
</evidence>